<reference evidence="1 2" key="1">
    <citation type="submission" date="2017-11" db="EMBL/GenBank/DDBJ databases">
        <title>Genomic Encyclopedia of Archaeal and Bacterial Type Strains, Phase II (KMG-II): From Individual Species to Whole Genera.</title>
        <authorList>
            <person name="Goeker M."/>
        </authorList>
    </citation>
    <scope>NUCLEOTIDE SEQUENCE [LARGE SCALE GENOMIC DNA]</scope>
    <source>
        <strain evidence="1 2">DSM 27763</strain>
    </source>
</reference>
<name>A0A0B2B939_9ACTN</name>
<organism evidence="1 2">
    <name type="scientific">Mumia flava</name>
    <dbReference type="NCBI Taxonomy" id="1348852"/>
    <lineage>
        <taxon>Bacteria</taxon>
        <taxon>Bacillati</taxon>
        <taxon>Actinomycetota</taxon>
        <taxon>Actinomycetes</taxon>
        <taxon>Propionibacteriales</taxon>
        <taxon>Nocardioidaceae</taxon>
        <taxon>Mumia</taxon>
    </lineage>
</organism>
<protein>
    <recommendedName>
        <fullName evidence="3">Antibiotic biosynthesis monooxygenase</fullName>
    </recommendedName>
</protein>
<accession>A0A0B2B939</accession>
<evidence type="ECO:0008006" key="3">
    <source>
        <dbReference type="Google" id="ProtNLM"/>
    </source>
</evidence>
<comment type="caution">
    <text evidence="1">The sequence shown here is derived from an EMBL/GenBank/DDBJ whole genome shotgun (WGS) entry which is preliminary data.</text>
</comment>
<sequence>MILRLWSGWTTPEGAADYDRVLDEDVAPGIVARRLGGLESFEVWTRRADEERGEREFLTAMRFADLDAVARFTGGDPHGSVVPPQARAVLRRFDEHSRHYDLRRKHL</sequence>
<keyword evidence="2" id="KW-1185">Reference proteome</keyword>
<proteinExistence type="predicted"/>
<evidence type="ECO:0000313" key="2">
    <source>
        <dbReference type="Proteomes" id="UP000230842"/>
    </source>
</evidence>
<dbReference type="AlphaFoldDB" id="A0A0B2B939"/>
<dbReference type="OrthoDB" id="7210869at2"/>
<gene>
    <name evidence="1" type="ORF">CLV56_2940</name>
</gene>
<evidence type="ECO:0000313" key="1">
    <source>
        <dbReference type="EMBL" id="PJJ53451.1"/>
    </source>
</evidence>
<dbReference type="RefSeq" id="WP_039361901.1">
    <property type="nucleotide sequence ID" value="NZ_PGEZ01000002.1"/>
</dbReference>
<dbReference type="EMBL" id="PGEZ01000002">
    <property type="protein sequence ID" value="PJJ53451.1"/>
    <property type="molecule type" value="Genomic_DNA"/>
</dbReference>
<dbReference type="Proteomes" id="UP000230842">
    <property type="component" value="Unassembled WGS sequence"/>
</dbReference>